<dbReference type="PIRSF" id="PIRSF500217">
    <property type="entry name" value="AlgI"/>
    <property type="match status" value="1"/>
</dbReference>
<organism evidence="11">
    <name type="scientific">Tuwongella immobilis</name>
    <dbReference type="NCBI Taxonomy" id="692036"/>
    <lineage>
        <taxon>Bacteria</taxon>
        <taxon>Pseudomonadati</taxon>
        <taxon>Planctomycetota</taxon>
        <taxon>Planctomycetia</taxon>
        <taxon>Gemmatales</taxon>
        <taxon>Gemmataceae</taxon>
        <taxon>Tuwongella</taxon>
    </lineage>
</organism>
<feature type="transmembrane region" description="Helical" evidence="10">
    <location>
        <begin position="358"/>
        <end position="376"/>
    </location>
</feature>
<dbReference type="InParanoid" id="A0A6C2YJ82"/>
<comment type="subcellular location">
    <subcellularLocation>
        <location evidence="1">Cell membrane</location>
        <topology evidence="1">Multi-pass membrane protein</topology>
    </subcellularLocation>
</comment>
<evidence type="ECO:0000256" key="7">
    <source>
        <dbReference type="ARBA" id="ARBA00023136"/>
    </source>
</evidence>
<evidence type="ECO:0000256" key="5">
    <source>
        <dbReference type="ARBA" id="ARBA00022692"/>
    </source>
</evidence>
<accession>A0A6C2YJ82</accession>
<evidence type="ECO:0008006" key="13">
    <source>
        <dbReference type="Google" id="ProtNLM"/>
    </source>
</evidence>
<comment type="similarity">
    <text evidence="2 9">Belongs to the membrane-bound acyltransferase family.</text>
</comment>
<feature type="transmembrane region" description="Helical" evidence="10">
    <location>
        <begin position="315"/>
        <end position="338"/>
    </location>
</feature>
<feature type="transmembrane region" description="Helical" evidence="10">
    <location>
        <begin position="227"/>
        <end position="245"/>
    </location>
</feature>
<evidence type="ECO:0000256" key="10">
    <source>
        <dbReference type="SAM" id="Phobius"/>
    </source>
</evidence>
<evidence type="ECO:0000256" key="4">
    <source>
        <dbReference type="ARBA" id="ARBA00022679"/>
    </source>
</evidence>
<evidence type="ECO:0000256" key="9">
    <source>
        <dbReference type="PIRNR" id="PIRNR016636"/>
    </source>
</evidence>
<feature type="transmembrane region" description="Helical" evidence="10">
    <location>
        <begin position="7"/>
        <end position="24"/>
    </location>
</feature>
<dbReference type="GO" id="GO:0016746">
    <property type="term" value="F:acyltransferase activity"/>
    <property type="evidence" value="ECO:0007669"/>
    <property type="project" value="UniProtKB-KW"/>
</dbReference>
<name>A0A6C2YJ82_9BACT</name>
<feature type="transmembrane region" description="Helical" evidence="10">
    <location>
        <begin position="78"/>
        <end position="96"/>
    </location>
</feature>
<keyword evidence="12" id="KW-1185">Reference proteome</keyword>
<dbReference type="Proteomes" id="UP000464378">
    <property type="component" value="Chromosome"/>
</dbReference>
<evidence type="ECO:0000313" key="11">
    <source>
        <dbReference type="EMBL" id="VIP01424.1"/>
    </source>
</evidence>
<feature type="transmembrane region" description="Helical" evidence="10">
    <location>
        <begin position="153"/>
        <end position="172"/>
    </location>
</feature>
<dbReference type="PIRSF" id="PIRSF016636">
    <property type="entry name" value="AlgI_DltB"/>
    <property type="match status" value="1"/>
</dbReference>
<keyword evidence="6 10" id="KW-1133">Transmembrane helix</keyword>
<keyword evidence="4 9" id="KW-0808">Transferase</keyword>
<dbReference type="PANTHER" id="PTHR13285">
    <property type="entry name" value="ACYLTRANSFERASE"/>
    <property type="match status" value="1"/>
</dbReference>
<dbReference type="EMBL" id="LR593887">
    <property type="protein sequence ID" value="VTR98364.1"/>
    <property type="molecule type" value="Genomic_DNA"/>
</dbReference>
<evidence type="ECO:0000256" key="1">
    <source>
        <dbReference type="ARBA" id="ARBA00004651"/>
    </source>
</evidence>
<evidence type="ECO:0000256" key="6">
    <source>
        <dbReference type="ARBA" id="ARBA00022989"/>
    </source>
</evidence>
<dbReference type="InterPro" id="IPR051085">
    <property type="entry name" value="MB_O-acyltransferase"/>
</dbReference>
<feature type="transmembrane region" description="Helical" evidence="10">
    <location>
        <begin position="454"/>
        <end position="478"/>
    </location>
</feature>
<feature type="transmembrane region" description="Helical" evidence="10">
    <location>
        <begin position="30"/>
        <end position="57"/>
    </location>
</feature>
<keyword evidence="7 9" id="KW-0472">Membrane</keyword>
<protein>
    <recommendedName>
        <fullName evidence="13">MBOAT family protein</fullName>
    </recommendedName>
</protein>
<dbReference type="InterPro" id="IPR004299">
    <property type="entry name" value="MBOAT_fam"/>
</dbReference>
<evidence type="ECO:0000256" key="8">
    <source>
        <dbReference type="ARBA" id="ARBA00023315"/>
    </source>
</evidence>
<evidence type="ECO:0000313" key="12">
    <source>
        <dbReference type="Proteomes" id="UP000464378"/>
    </source>
</evidence>
<sequence length="481" mass="54525">MVFSSPIFLFAFLPAFLFGYHLAPRGWRNLFLFLASLFFYAWGEKLTVLVLFGSLVFNYAMACRIDRRLQQGQSAQQLLTFGILTNLGLLIFYKYLTFIVENLSLLSQAVGGSAFTLGFTPPDLPLGVSFFTFQAMSYLLDVHRRDIAAERHFIRFGLYVFLFPHLIAGPIVRYRDLAEQLGDRPVRDAQFMDGIRRFVLGLGKKLLLANPLAAVADSLFQHPTADLAASAAWLGLICYTLQIYFDFSGYSDMAIGLGKLFGFDFLENFRYPYVATSITDFWRRWHLSLSTWFRDYLYIPLGGNRRGAWITYRNCLIVFLLCGLWHGASWCFILWGAWHGLFLILERLGLGTLVDRLGPIRHGYTLLVVMIGWVFFRVSDLTVAGAYFAALAGSTTGTATWIDFWPGELTLVLPIAILAATPIWPTMAKRLHEYEANAKPIAGRIHLGRTVLELAWLSGLFLTATMQMAGSTYSPFIYFRF</sequence>
<dbReference type="GO" id="GO:0042121">
    <property type="term" value="P:alginic acid biosynthetic process"/>
    <property type="evidence" value="ECO:0007669"/>
    <property type="project" value="InterPro"/>
</dbReference>
<reference evidence="11" key="1">
    <citation type="submission" date="2019-04" db="EMBL/GenBank/DDBJ databases">
        <authorList>
            <consortium name="Science for Life Laboratories"/>
        </authorList>
    </citation>
    <scope>NUCLEOTIDE SEQUENCE</scope>
    <source>
        <strain evidence="11">MBLW1</strain>
    </source>
</reference>
<dbReference type="Pfam" id="PF03062">
    <property type="entry name" value="MBOAT"/>
    <property type="match status" value="1"/>
</dbReference>
<dbReference type="GO" id="GO:0005886">
    <property type="term" value="C:plasma membrane"/>
    <property type="evidence" value="ECO:0007669"/>
    <property type="project" value="UniProtKB-SubCell"/>
</dbReference>
<feature type="transmembrane region" description="Helical" evidence="10">
    <location>
        <begin position="383"/>
        <end position="402"/>
    </location>
</feature>
<dbReference type="PANTHER" id="PTHR13285:SF23">
    <property type="entry name" value="TEICHOIC ACID D-ALANYLTRANSFERASE"/>
    <property type="match status" value="1"/>
</dbReference>
<keyword evidence="8 9" id="KW-0012">Acyltransferase</keyword>
<gene>
    <name evidence="11" type="ORF">GMBLW1_25360</name>
</gene>
<dbReference type="RefSeq" id="WP_162656631.1">
    <property type="nucleotide sequence ID" value="NZ_LR593887.1"/>
</dbReference>
<keyword evidence="5 10" id="KW-0812">Transmembrane</keyword>
<evidence type="ECO:0000256" key="3">
    <source>
        <dbReference type="ARBA" id="ARBA00022475"/>
    </source>
</evidence>
<feature type="transmembrane region" description="Helical" evidence="10">
    <location>
        <begin position="408"/>
        <end position="427"/>
    </location>
</feature>
<keyword evidence="3 9" id="KW-1003">Cell membrane</keyword>
<dbReference type="AlphaFoldDB" id="A0A6C2YJ82"/>
<dbReference type="KEGG" id="tim:GMBLW1_25360"/>
<proteinExistence type="inferred from homology"/>
<dbReference type="InterPro" id="IPR024194">
    <property type="entry name" value="Ac/AlaTfrase_AlgI/DltB"/>
</dbReference>
<dbReference type="EMBL" id="LR586016">
    <property type="protein sequence ID" value="VIP01424.1"/>
    <property type="molecule type" value="Genomic_DNA"/>
</dbReference>
<evidence type="ECO:0000256" key="2">
    <source>
        <dbReference type="ARBA" id="ARBA00010323"/>
    </source>
</evidence>
<dbReference type="InterPro" id="IPR028362">
    <property type="entry name" value="AlgI"/>
</dbReference>